<keyword evidence="4" id="KW-1185">Reference proteome</keyword>
<dbReference type="Gene3D" id="1.10.150.50">
    <property type="entry name" value="Transcription Factor, Ets-1"/>
    <property type="match status" value="1"/>
</dbReference>
<sequence>MPGTRSANDVAKVDSVINSYSPWTLDRLRRRSPGEILVSCRGLSPPRRDEELQRRLPVKTYDDGRTSTYMRKDVNFSSSVNSAPFMTKVAPSAGPSKTLTPLVAPLTLPGSDVQRSSYAVNDQLTVDSFLQSLGLEKYAIYFKAEEVDMYTLRQMGDNDLKEMGIPMGPRKKILLSLLPHSKRPA</sequence>
<gene>
    <name evidence="3" type="ORF">Fot_04452</name>
</gene>
<dbReference type="SUPFAM" id="SSF47769">
    <property type="entry name" value="SAM/Pointed domain"/>
    <property type="match status" value="1"/>
</dbReference>
<dbReference type="EMBL" id="JBFOLJ010000001">
    <property type="protein sequence ID" value="KAL2559713.1"/>
    <property type="molecule type" value="Genomic_DNA"/>
</dbReference>
<dbReference type="Proteomes" id="UP001604277">
    <property type="component" value="Unassembled WGS sequence"/>
</dbReference>
<evidence type="ECO:0000259" key="2">
    <source>
        <dbReference type="PROSITE" id="PS50105"/>
    </source>
</evidence>
<evidence type="ECO:0000313" key="3">
    <source>
        <dbReference type="EMBL" id="KAL2559713.1"/>
    </source>
</evidence>
<proteinExistence type="predicted"/>
<evidence type="ECO:0000313" key="4">
    <source>
        <dbReference type="Proteomes" id="UP001604277"/>
    </source>
</evidence>
<protein>
    <submittedName>
        <fullName evidence="3">Sterile alpha motif (SAM) domain-containing protein</fullName>
    </submittedName>
</protein>
<dbReference type="PANTHER" id="PTHR10627:SF74">
    <property type="entry name" value="OS08G0526500 PROTEIN"/>
    <property type="match status" value="1"/>
</dbReference>
<dbReference type="Pfam" id="PF00536">
    <property type="entry name" value="SAM_1"/>
    <property type="match status" value="1"/>
</dbReference>
<dbReference type="AlphaFoldDB" id="A0ABD1XFM5"/>
<keyword evidence="1" id="KW-0677">Repeat</keyword>
<comment type="caution">
    <text evidence="3">The sequence shown here is derived from an EMBL/GenBank/DDBJ whole genome shotgun (WGS) entry which is preliminary data.</text>
</comment>
<dbReference type="InterPro" id="IPR013761">
    <property type="entry name" value="SAM/pointed_sf"/>
</dbReference>
<dbReference type="PANTHER" id="PTHR10627">
    <property type="entry name" value="SCP160"/>
    <property type="match status" value="1"/>
</dbReference>
<feature type="domain" description="SAM" evidence="2">
    <location>
        <begin position="125"/>
        <end position="184"/>
    </location>
</feature>
<name>A0ABD1XFM5_9LAMI</name>
<organism evidence="3 4">
    <name type="scientific">Forsythia ovata</name>
    <dbReference type="NCBI Taxonomy" id="205694"/>
    <lineage>
        <taxon>Eukaryota</taxon>
        <taxon>Viridiplantae</taxon>
        <taxon>Streptophyta</taxon>
        <taxon>Embryophyta</taxon>
        <taxon>Tracheophyta</taxon>
        <taxon>Spermatophyta</taxon>
        <taxon>Magnoliopsida</taxon>
        <taxon>eudicotyledons</taxon>
        <taxon>Gunneridae</taxon>
        <taxon>Pentapetalae</taxon>
        <taxon>asterids</taxon>
        <taxon>lamiids</taxon>
        <taxon>Lamiales</taxon>
        <taxon>Oleaceae</taxon>
        <taxon>Forsythieae</taxon>
        <taxon>Forsythia</taxon>
    </lineage>
</organism>
<accession>A0ABD1XFM5</accession>
<dbReference type="PROSITE" id="PS50105">
    <property type="entry name" value="SAM_DOMAIN"/>
    <property type="match status" value="1"/>
</dbReference>
<dbReference type="CDD" id="cd09487">
    <property type="entry name" value="SAM_superfamily"/>
    <property type="match status" value="1"/>
</dbReference>
<dbReference type="InterPro" id="IPR001660">
    <property type="entry name" value="SAM"/>
</dbReference>
<reference evidence="4" key="1">
    <citation type="submission" date="2024-07" db="EMBL/GenBank/DDBJ databases">
        <title>Two chromosome-level genome assemblies of Korean endemic species Abeliophyllum distichum and Forsythia ovata (Oleaceae).</title>
        <authorList>
            <person name="Jang H."/>
        </authorList>
    </citation>
    <scope>NUCLEOTIDE SEQUENCE [LARGE SCALE GENOMIC DNA]</scope>
</reference>
<dbReference type="SMART" id="SM00454">
    <property type="entry name" value="SAM"/>
    <property type="match status" value="1"/>
</dbReference>
<evidence type="ECO:0000256" key="1">
    <source>
        <dbReference type="ARBA" id="ARBA00022737"/>
    </source>
</evidence>